<evidence type="ECO:0000259" key="1">
    <source>
        <dbReference type="Pfam" id="PF12476"/>
    </source>
</evidence>
<keyword evidence="4" id="KW-1185">Reference proteome</keyword>
<dbReference type="InterPro" id="IPR003959">
    <property type="entry name" value="ATPase_AAA_core"/>
</dbReference>
<evidence type="ECO:0000259" key="2">
    <source>
        <dbReference type="Pfam" id="PF13304"/>
    </source>
</evidence>
<dbReference type="InterPro" id="IPR014592">
    <property type="entry name" value="P-loop_UCP034888"/>
</dbReference>
<dbReference type="PIRSF" id="PIRSF034888">
    <property type="entry name" value="P-loop_UCP034888"/>
    <property type="match status" value="1"/>
</dbReference>
<dbReference type="Pfam" id="PF13304">
    <property type="entry name" value="AAA_21"/>
    <property type="match status" value="1"/>
</dbReference>
<comment type="caution">
    <text evidence="3">The sequence shown here is derived from an EMBL/GenBank/DDBJ whole genome shotgun (WGS) entry which is preliminary data.</text>
</comment>
<feature type="domain" description="DUF3696" evidence="1">
    <location>
        <begin position="344"/>
        <end position="370"/>
    </location>
</feature>
<gene>
    <name evidence="3" type="ORF">LRP50_06440</name>
</gene>
<proteinExistence type="predicted"/>
<dbReference type="Pfam" id="PF12476">
    <property type="entry name" value="DUF3696"/>
    <property type="match status" value="1"/>
</dbReference>
<dbReference type="RefSeq" id="WP_274163640.1">
    <property type="nucleotide sequence ID" value="NZ_JAJUBC010000005.1"/>
</dbReference>
<organism evidence="3 4">
    <name type="scientific">Enterovibrio gelatinilyticus</name>
    <dbReference type="NCBI Taxonomy" id="2899819"/>
    <lineage>
        <taxon>Bacteria</taxon>
        <taxon>Pseudomonadati</taxon>
        <taxon>Pseudomonadota</taxon>
        <taxon>Gammaproteobacteria</taxon>
        <taxon>Vibrionales</taxon>
        <taxon>Vibrionaceae</taxon>
        <taxon>Enterovibrio</taxon>
    </lineage>
</organism>
<dbReference type="PANTHER" id="PTHR43581:SF2">
    <property type="entry name" value="EXCINUCLEASE ATPASE SUBUNIT"/>
    <property type="match status" value="1"/>
</dbReference>
<dbReference type="SUPFAM" id="SSF52540">
    <property type="entry name" value="P-loop containing nucleoside triphosphate hydrolases"/>
    <property type="match status" value="1"/>
</dbReference>
<dbReference type="Gene3D" id="3.40.50.300">
    <property type="entry name" value="P-loop containing nucleotide triphosphate hydrolases"/>
    <property type="match status" value="1"/>
</dbReference>
<dbReference type="Proteomes" id="UP001149400">
    <property type="component" value="Unassembled WGS sequence"/>
</dbReference>
<evidence type="ECO:0000313" key="3">
    <source>
        <dbReference type="EMBL" id="MDD1792758.1"/>
    </source>
</evidence>
<reference evidence="3" key="1">
    <citation type="submission" date="2021-12" db="EMBL/GenBank/DDBJ databases">
        <title>Enterovibrio ZSDZ35 sp. nov. and Enterovibrio ZSDZ42 sp. nov., isolated from coastal seawater in Qingdao.</title>
        <authorList>
            <person name="Zhang P."/>
        </authorList>
    </citation>
    <scope>NUCLEOTIDE SEQUENCE</scope>
    <source>
        <strain evidence="3">ZSDZ42</strain>
    </source>
</reference>
<dbReference type="EMBL" id="JAJUBC010000005">
    <property type="protein sequence ID" value="MDD1792758.1"/>
    <property type="molecule type" value="Genomic_DNA"/>
</dbReference>
<dbReference type="InterPro" id="IPR022532">
    <property type="entry name" value="DUF3696"/>
</dbReference>
<dbReference type="InterPro" id="IPR051396">
    <property type="entry name" value="Bact_Antivir_Def_Nuclease"/>
</dbReference>
<feature type="domain" description="ATPase AAA-type core" evidence="2">
    <location>
        <begin position="23"/>
        <end position="311"/>
    </location>
</feature>
<protein>
    <submittedName>
        <fullName evidence="3">DUF3696 domain-containing protein</fullName>
    </submittedName>
</protein>
<accession>A0ABT5QXK7</accession>
<evidence type="ECO:0000313" key="4">
    <source>
        <dbReference type="Proteomes" id="UP001149400"/>
    </source>
</evidence>
<name>A0ABT5QXK7_9GAMM</name>
<dbReference type="PANTHER" id="PTHR43581">
    <property type="entry name" value="ATP/GTP PHOSPHATASE"/>
    <property type="match status" value="1"/>
</dbReference>
<sequence>MINKLNLYNFKAYKDEEFEFSDLTVFCGNNSVGKSTAIQAISLAIQSYFGDNLALNGDLVELGYLDDVHHQNASKSNLKVELEIDSHVMSWGYRDLDEQDNESNKHLSALNPPSTESQQSIRKILENLQFLQAERYGPRNNYELSKSGGFHNDWLGAKGEFTSELLSRAGRSQRLFVGGVNASEEVSNDPRLHPKEVQVSLVKQIDAWLKEISPGMSLTSKLFAEASTAVNVFEQNGNKSLKPHNVGFGVSYALSIVTALLYTRKGGLVIIENPEAHLHPRGQSYLGRLIALTAEAGVQVIVETHSDHLINGIRIMPRLEKVDCGKIRIYQIIADIEEQCSKALPITVTEQGELSDWPEQFFDQQLIDMDILMSGQEQ</sequence>
<dbReference type="InterPro" id="IPR027417">
    <property type="entry name" value="P-loop_NTPase"/>
</dbReference>